<reference evidence="2 3" key="1">
    <citation type="submission" date="2019-09" db="EMBL/GenBank/DDBJ databases">
        <title>Taxonomy of Antarctic Massilia spp.: description of Massilia rubra sp. nov., Massilia aquatica sp. nov., Massilia mucilaginosa sp. nov., Massilia frigida sp. nov. isolated from streams, lakes and regoliths.</title>
        <authorList>
            <person name="Holochova P."/>
            <person name="Sedlacek I."/>
            <person name="Kralova S."/>
            <person name="Maslanova I."/>
            <person name="Busse H.-J."/>
            <person name="Stankova E."/>
            <person name="Vrbovska V."/>
            <person name="Kovarovic V."/>
            <person name="Bartak M."/>
            <person name="Svec P."/>
            <person name="Pantucek R."/>
        </authorList>
    </citation>
    <scope>NUCLEOTIDE SEQUENCE [LARGE SCALE GENOMIC DNA]</scope>
    <source>
        <strain evidence="2 3">CCM 8693</strain>
    </source>
</reference>
<protein>
    <submittedName>
        <fullName evidence="2">Uncharacterized protein</fullName>
    </submittedName>
</protein>
<evidence type="ECO:0000313" key="2">
    <source>
        <dbReference type="EMBL" id="NHZ39910.1"/>
    </source>
</evidence>
<accession>A0ABX0M4B4</accession>
<keyword evidence="3" id="KW-1185">Reference proteome</keyword>
<organism evidence="2 3">
    <name type="scientific">Massilia aquatica</name>
    <dbReference type="NCBI Taxonomy" id="2609000"/>
    <lineage>
        <taxon>Bacteria</taxon>
        <taxon>Pseudomonadati</taxon>
        <taxon>Pseudomonadota</taxon>
        <taxon>Betaproteobacteria</taxon>
        <taxon>Burkholderiales</taxon>
        <taxon>Oxalobacteraceae</taxon>
        <taxon>Telluria group</taxon>
        <taxon>Massilia</taxon>
    </lineage>
</organism>
<evidence type="ECO:0000313" key="3">
    <source>
        <dbReference type="Proteomes" id="UP000819052"/>
    </source>
</evidence>
<dbReference type="EMBL" id="VVIW01000003">
    <property type="protein sequence ID" value="NHZ39910.1"/>
    <property type="molecule type" value="Genomic_DNA"/>
</dbReference>
<dbReference type="RefSeq" id="WP_167075782.1">
    <property type="nucleotide sequence ID" value="NZ_VVIW01000003.1"/>
</dbReference>
<feature type="region of interest" description="Disordered" evidence="1">
    <location>
        <begin position="128"/>
        <end position="147"/>
    </location>
</feature>
<dbReference type="Proteomes" id="UP000819052">
    <property type="component" value="Unassembled WGS sequence"/>
</dbReference>
<name>A0ABX0M4B4_9BURK</name>
<feature type="compositionally biased region" description="Basic residues" evidence="1">
    <location>
        <begin position="128"/>
        <end position="140"/>
    </location>
</feature>
<sequence>MNDAYRRICRQLGLPLPGPFSQDWECELPGKFRTVDWLEKYLAYHAAPGCSSDEREIMMELMLETANDLANQTGQDVHVDKVIDALARNHRIHWEMIDYWALEDSTLEDAFALTPAIRLLKAALLRPSSRRRKSAQHARRASPDHRQ</sequence>
<gene>
    <name evidence="2" type="ORF">F1609_07010</name>
</gene>
<proteinExistence type="predicted"/>
<evidence type="ECO:0000256" key="1">
    <source>
        <dbReference type="SAM" id="MobiDB-lite"/>
    </source>
</evidence>
<comment type="caution">
    <text evidence="2">The sequence shown here is derived from an EMBL/GenBank/DDBJ whole genome shotgun (WGS) entry which is preliminary data.</text>
</comment>